<reference evidence="2 3" key="1">
    <citation type="submission" date="2016-09" db="EMBL/GenBank/DDBJ databases">
        <title>Genomic analysis reveals versatility of anaerobic energy metabolism of Geosporobacter ferrireducens IRF9 of phylum Firmicutes.</title>
        <authorList>
            <person name="Kim S.-J."/>
        </authorList>
    </citation>
    <scope>NUCLEOTIDE SEQUENCE [LARGE SCALE GENOMIC DNA]</scope>
    <source>
        <strain evidence="2 3">IRF9</strain>
    </source>
</reference>
<dbReference type="InterPro" id="IPR012347">
    <property type="entry name" value="Ferritin-like"/>
</dbReference>
<dbReference type="SUPFAM" id="SSF47240">
    <property type="entry name" value="Ferritin-like"/>
    <property type="match status" value="1"/>
</dbReference>
<organism evidence="2 3">
    <name type="scientific">Geosporobacter ferrireducens</name>
    <dbReference type="NCBI Taxonomy" id="1424294"/>
    <lineage>
        <taxon>Bacteria</taxon>
        <taxon>Bacillati</taxon>
        <taxon>Bacillota</taxon>
        <taxon>Clostridia</taxon>
        <taxon>Peptostreptococcales</taxon>
        <taxon>Thermotaleaceae</taxon>
        <taxon>Geosporobacter</taxon>
    </lineage>
</organism>
<feature type="domain" description="DUF2383" evidence="1">
    <location>
        <begin position="7"/>
        <end position="111"/>
    </location>
</feature>
<dbReference type="OrthoDB" id="1706687at2"/>
<name>A0A1D8GJX0_9FIRM</name>
<dbReference type="EMBL" id="CP017269">
    <property type="protein sequence ID" value="AOT71206.1"/>
    <property type="molecule type" value="Genomic_DNA"/>
</dbReference>
<keyword evidence="3" id="KW-1185">Reference proteome</keyword>
<dbReference type="STRING" id="1424294.Gferi_17585"/>
<evidence type="ECO:0000313" key="3">
    <source>
        <dbReference type="Proteomes" id="UP000095743"/>
    </source>
</evidence>
<dbReference type="InterPro" id="IPR019052">
    <property type="entry name" value="DUF2383"/>
</dbReference>
<dbReference type="AlphaFoldDB" id="A0A1D8GJX0"/>
<accession>A0A1D8GJX0</accession>
<dbReference type="Proteomes" id="UP000095743">
    <property type="component" value="Chromosome"/>
</dbReference>
<evidence type="ECO:0000259" key="1">
    <source>
        <dbReference type="Pfam" id="PF09537"/>
    </source>
</evidence>
<dbReference type="KEGG" id="gfe:Gferi_17585"/>
<dbReference type="InterPro" id="IPR009078">
    <property type="entry name" value="Ferritin-like_SF"/>
</dbReference>
<dbReference type="Pfam" id="PF09537">
    <property type="entry name" value="DUF2383"/>
    <property type="match status" value="1"/>
</dbReference>
<dbReference type="RefSeq" id="WP_069978797.1">
    <property type="nucleotide sequence ID" value="NZ_CP017269.1"/>
</dbReference>
<dbReference type="CDD" id="cd00657">
    <property type="entry name" value="Ferritin_like"/>
    <property type="match status" value="1"/>
</dbReference>
<proteinExistence type="predicted"/>
<evidence type="ECO:0000313" key="2">
    <source>
        <dbReference type="EMBL" id="AOT71206.1"/>
    </source>
</evidence>
<sequence>MDEPNMKTLNEVLQGEYMAFHAFEDVADKIEDPALRSQLYHMQSIHQENVLKISKRMEELGGHPRENRGFSGLIADVMLRLDTTLHHEPQYILRKLYDGEDKGIAVVEKIITGDLDQKSAQLVQEILSTDHNNLKNLQSLIRNATK</sequence>
<gene>
    <name evidence="2" type="ORF">Gferi_17585</name>
</gene>
<protein>
    <recommendedName>
        <fullName evidence="1">DUF2383 domain-containing protein</fullName>
    </recommendedName>
</protein>
<dbReference type="Gene3D" id="1.20.1260.10">
    <property type="match status" value="1"/>
</dbReference>